<dbReference type="EMBL" id="KN839850">
    <property type="protein sequence ID" value="KIJ63508.1"/>
    <property type="molecule type" value="Genomic_DNA"/>
</dbReference>
<keyword evidence="2" id="KW-1185">Reference proteome</keyword>
<evidence type="ECO:0000313" key="1">
    <source>
        <dbReference type="EMBL" id="KIJ63508.1"/>
    </source>
</evidence>
<gene>
    <name evidence="1" type="ORF">HYDPIDRAFT_112927</name>
</gene>
<protein>
    <submittedName>
        <fullName evidence="1">Unplaced genomic scaffold scaffold_16, whole genome shotgun sequence</fullName>
    </submittedName>
</protein>
<dbReference type="OrthoDB" id="2996389at2759"/>
<evidence type="ECO:0000313" key="2">
    <source>
        <dbReference type="Proteomes" id="UP000053820"/>
    </source>
</evidence>
<accession>A0A0C9W803</accession>
<name>A0A0C9W803_9AGAM</name>
<proteinExistence type="predicted"/>
<organism evidence="1 2">
    <name type="scientific">Hydnomerulius pinastri MD-312</name>
    <dbReference type="NCBI Taxonomy" id="994086"/>
    <lineage>
        <taxon>Eukaryota</taxon>
        <taxon>Fungi</taxon>
        <taxon>Dikarya</taxon>
        <taxon>Basidiomycota</taxon>
        <taxon>Agaricomycotina</taxon>
        <taxon>Agaricomycetes</taxon>
        <taxon>Agaricomycetidae</taxon>
        <taxon>Boletales</taxon>
        <taxon>Boletales incertae sedis</taxon>
        <taxon>Leucogyrophana</taxon>
    </lineage>
</organism>
<reference evidence="1 2" key="1">
    <citation type="submission" date="2014-04" db="EMBL/GenBank/DDBJ databases">
        <title>Evolutionary Origins and Diversification of the Mycorrhizal Mutualists.</title>
        <authorList>
            <consortium name="DOE Joint Genome Institute"/>
            <consortium name="Mycorrhizal Genomics Consortium"/>
            <person name="Kohler A."/>
            <person name="Kuo A."/>
            <person name="Nagy L.G."/>
            <person name="Floudas D."/>
            <person name="Copeland A."/>
            <person name="Barry K.W."/>
            <person name="Cichocki N."/>
            <person name="Veneault-Fourrey C."/>
            <person name="LaButti K."/>
            <person name="Lindquist E.A."/>
            <person name="Lipzen A."/>
            <person name="Lundell T."/>
            <person name="Morin E."/>
            <person name="Murat C."/>
            <person name="Riley R."/>
            <person name="Ohm R."/>
            <person name="Sun H."/>
            <person name="Tunlid A."/>
            <person name="Henrissat B."/>
            <person name="Grigoriev I.V."/>
            <person name="Hibbett D.S."/>
            <person name="Martin F."/>
        </authorList>
    </citation>
    <scope>NUCLEOTIDE SEQUENCE [LARGE SCALE GENOMIC DNA]</scope>
    <source>
        <strain evidence="1 2">MD-312</strain>
    </source>
</reference>
<dbReference type="HOGENOM" id="CLU_1896494_0_0_1"/>
<dbReference type="Proteomes" id="UP000053820">
    <property type="component" value="Unassembled WGS sequence"/>
</dbReference>
<sequence length="134" mass="14689">MPGKPKSGPPYTDTPPGSYIVITNPWGMSHNIRDRSQLDANRVAAWAQLVLKEATGSGRVPSVECVYGMGTRDEIIVQFPQGTDIAPLLGEHHWAAFSRISTPDDPHSSCIFAYNWLKNGDPANRECALLPCRV</sequence>
<dbReference type="AlphaFoldDB" id="A0A0C9W803"/>